<accession>A0AAV2R606</accession>
<feature type="non-terminal residue" evidence="1">
    <location>
        <position position="103"/>
    </location>
</feature>
<protein>
    <submittedName>
        <fullName evidence="1">Uncharacterized protein</fullName>
    </submittedName>
</protein>
<dbReference type="Proteomes" id="UP001497623">
    <property type="component" value="Unassembled WGS sequence"/>
</dbReference>
<keyword evidence="2" id="KW-1185">Reference proteome</keyword>
<dbReference type="AlphaFoldDB" id="A0AAV2R606"/>
<organism evidence="1 2">
    <name type="scientific">Meganyctiphanes norvegica</name>
    <name type="common">Northern krill</name>
    <name type="synonym">Thysanopoda norvegica</name>
    <dbReference type="NCBI Taxonomy" id="48144"/>
    <lineage>
        <taxon>Eukaryota</taxon>
        <taxon>Metazoa</taxon>
        <taxon>Ecdysozoa</taxon>
        <taxon>Arthropoda</taxon>
        <taxon>Crustacea</taxon>
        <taxon>Multicrustacea</taxon>
        <taxon>Malacostraca</taxon>
        <taxon>Eumalacostraca</taxon>
        <taxon>Eucarida</taxon>
        <taxon>Euphausiacea</taxon>
        <taxon>Euphausiidae</taxon>
        <taxon>Meganyctiphanes</taxon>
    </lineage>
</organism>
<name>A0AAV2R606_MEGNR</name>
<gene>
    <name evidence="1" type="ORF">MNOR_LOCUS19444</name>
</gene>
<sequence length="103" mass="11798">MSFDKFWNATPQNVWLNLHLHSTNVQQIKVAKLYTTLLKYFKQMFSNGGKVIHFHRTSNYASPCAPWRLSVKTGVPCMEKDEPLHAHVTASNPESVKKAVDRV</sequence>
<evidence type="ECO:0000313" key="2">
    <source>
        <dbReference type="Proteomes" id="UP001497623"/>
    </source>
</evidence>
<dbReference type="EMBL" id="CAXKWB010014427">
    <property type="protein sequence ID" value="CAL4110607.1"/>
    <property type="molecule type" value="Genomic_DNA"/>
</dbReference>
<evidence type="ECO:0000313" key="1">
    <source>
        <dbReference type="EMBL" id="CAL4110607.1"/>
    </source>
</evidence>
<reference evidence="1 2" key="1">
    <citation type="submission" date="2024-05" db="EMBL/GenBank/DDBJ databases">
        <authorList>
            <person name="Wallberg A."/>
        </authorList>
    </citation>
    <scope>NUCLEOTIDE SEQUENCE [LARGE SCALE GENOMIC DNA]</scope>
</reference>
<comment type="caution">
    <text evidence="1">The sequence shown here is derived from an EMBL/GenBank/DDBJ whole genome shotgun (WGS) entry which is preliminary data.</text>
</comment>
<proteinExistence type="predicted"/>